<reference evidence="2" key="2">
    <citation type="journal article" date="2023" name="Biology">
        <title>Prokaryotic Life Associated with Coal-Fire Gas Vents Revealed by Metagenomics.</title>
        <authorList>
            <person name="Kadnikov V.V."/>
            <person name="Mardanov A.V."/>
            <person name="Beletsky A.V."/>
            <person name="Karnachuk O.V."/>
            <person name="Ravin N.V."/>
        </authorList>
    </citation>
    <scope>NUCLEOTIDE SEQUENCE</scope>
    <source>
        <strain evidence="2">Bu02</strain>
    </source>
</reference>
<feature type="transmembrane region" description="Helical" evidence="1">
    <location>
        <begin position="191"/>
        <end position="207"/>
    </location>
</feature>
<name>A0AAT9LEG1_9FIRM</name>
<organism evidence="2">
    <name type="scientific">Candidatus Fermentithermobacillus carboniphilus</name>
    <dbReference type="NCBI Taxonomy" id="3085328"/>
    <lineage>
        <taxon>Bacteria</taxon>
        <taxon>Bacillati</taxon>
        <taxon>Bacillota</taxon>
        <taxon>Candidatus Fermentithermobacillia</taxon>
        <taxon>Candidatus Fermentithermobacillales</taxon>
        <taxon>Candidatus Fermentithermobacillaceae</taxon>
        <taxon>Candidatus Fermentithermobacillus</taxon>
    </lineage>
</organism>
<dbReference type="AlphaFoldDB" id="A0AAT9LEG1"/>
<proteinExistence type="predicted"/>
<accession>A0AAT9LEG1</accession>
<protein>
    <submittedName>
        <fullName evidence="2">YhfT family protein</fullName>
    </submittedName>
</protein>
<keyword evidence="1" id="KW-1133">Transmembrane helix</keyword>
<evidence type="ECO:0000313" key="2">
    <source>
        <dbReference type="EMBL" id="QUL99385.1"/>
    </source>
</evidence>
<feature type="transmembrane region" description="Helical" evidence="1">
    <location>
        <begin position="232"/>
        <end position="252"/>
    </location>
</feature>
<feature type="transmembrane region" description="Helical" evidence="1">
    <location>
        <begin position="46"/>
        <end position="73"/>
    </location>
</feature>
<feature type="transmembrane region" description="Helical" evidence="1">
    <location>
        <begin position="357"/>
        <end position="388"/>
    </location>
</feature>
<dbReference type="EMBL" id="CP062796">
    <property type="protein sequence ID" value="QUL99385.1"/>
    <property type="molecule type" value="Genomic_DNA"/>
</dbReference>
<feature type="transmembrane region" description="Helical" evidence="1">
    <location>
        <begin position="400"/>
        <end position="422"/>
    </location>
</feature>
<dbReference type="InterPro" id="IPR019733">
    <property type="entry name" value="Uncharacterised_YhfT"/>
</dbReference>
<feature type="transmembrane region" description="Helical" evidence="1">
    <location>
        <begin position="126"/>
        <end position="147"/>
    </location>
</feature>
<gene>
    <name evidence="2" type="ORF">IMF26_04865</name>
</gene>
<evidence type="ECO:0000256" key="1">
    <source>
        <dbReference type="SAM" id="Phobius"/>
    </source>
</evidence>
<dbReference type="Pfam" id="PF10797">
    <property type="entry name" value="YhfT"/>
    <property type="match status" value="1"/>
</dbReference>
<keyword evidence="1" id="KW-0812">Transmembrane</keyword>
<keyword evidence="1" id="KW-0472">Membrane</keyword>
<feature type="transmembrane region" description="Helical" evidence="1">
    <location>
        <begin position="291"/>
        <end position="309"/>
    </location>
</feature>
<feature type="transmembrane region" description="Helical" evidence="1">
    <location>
        <begin position="159"/>
        <end position="179"/>
    </location>
</feature>
<feature type="transmembrane region" description="Helical" evidence="1">
    <location>
        <begin position="94"/>
        <end position="114"/>
    </location>
</feature>
<sequence>MNYVIIGAIGAVSAILANRGIAVFNDGLRPIMPEFLEGRMTKAELVATSFALSFGLVIGFGIPVSISASILLVHSILLGTDIIGTWAPSSKFGAVAAAVVGAVYGVGLLSGLQWVVNAFKHLPVNFFNAMGQIGAPVTLAFAAFPAIAVGNQYGAKNGLITLAISALIRTLFARFNPIALGSVKVSLSPEGMAMLAGMIVLLAYAAGERQSDTAVSTASLFGDRVGRIRKNVIYLAIIGALVGAATSLHILAGDPISLNLVSKGQISAAALAAFARGLGFVPLVGTTAIATGVYGPVGMTFIFAAALAVNNPVLGGLLGAVIIAAEVFLLGSVASFLDKFPGIKNSADSIRTAMSQLLEIALLVGGANAANAILPGLGTIIVVGLYLLNEVAGRPVVRMAVGPVTAILVGLLANILALLGLFKPPA</sequence>
<reference evidence="2" key="1">
    <citation type="submission" date="2020-10" db="EMBL/GenBank/DDBJ databases">
        <authorList>
            <person name="Kadnikov V."/>
            <person name="Beletsky A.V."/>
            <person name="Mardanov A.V."/>
            <person name="Karnachuk O.V."/>
            <person name="Ravin N.V."/>
        </authorList>
    </citation>
    <scope>NUCLEOTIDE SEQUENCE</scope>
    <source>
        <strain evidence="2">Bu02</strain>
    </source>
</reference>
<dbReference type="KEGG" id="fcz:IMF26_04865"/>
<feature type="transmembrane region" description="Helical" evidence="1">
    <location>
        <begin position="315"/>
        <end position="337"/>
    </location>
</feature>